<dbReference type="AlphaFoldDB" id="A0A401RK86"/>
<dbReference type="InterPro" id="IPR012966">
    <property type="entry name" value="AHD"/>
</dbReference>
<dbReference type="OrthoDB" id="5817051at2759"/>
<dbReference type="GO" id="GO:0031106">
    <property type="term" value="P:septin ring organization"/>
    <property type="evidence" value="ECO:0007669"/>
    <property type="project" value="TreeGrafter"/>
</dbReference>
<dbReference type="GO" id="GO:0005826">
    <property type="term" value="C:actomyosin contractile ring"/>
    <property type="evidence" value="ECO:0007669"/>
    <property type="project" value="TreeGrafter"/>
</dbReference>
<sequence length="102" mass="10858">MQTVGEQPVSVRCKIVFIDTAVNSNVGPDFEMKLEIYSCCVEEDFSMASAPKKLANKLSTSLGRSTGKKIRASLDSTGESVMVDGGSSPVLLPAVAVEYVLQ</sequence>
<comment type="caution">
    <text evidence="2">The sequence shown here is derived from an EMBL/GenBank/DDBJ whole genome shotgun (WGS) entry which is preliminary data.</text>
</comment>
<dbReference type="Pfam" id="PF08174">
    <property type="entry name" value="Anillin"/>
    <property type="match status" value="1"/>
</dbReference>
<keyword evidence="3" id="KW-1185">Reference proteome</keyword>
<dbReference type="InterPro" id="IPR051364">
    <property type="entry name" value="Cytokinesis/Rho-signaling"/>
</dbReference>
<evidence type="ECO:0000259" key="1">
    <source>
        <dbReference type="Pfam" id="PF08174"/>
    </source>
</evidence>
<evidence type="ECO:0000313" key="2">
    <source>
        <dbReference type="EMBL" id="GCC18568.1"/>
    </source>
</evidence>
<dbReference type="GO" id="GO:0000915">
    <property type="term" value="P:actomyosin contractile ring assembly"/>
    <property type="evidence" value="ECO:0007669"/>
    <property type="project" value="TreeGrafter"/>
</dbReference>
<feature type="domain" description="Anillin homology" evidence="1">
    <location>
        <begin position="14"/>
        <end position="72"/>
    </location>
</feature>
<protein>
    <recommendedName>
        <fullName evidence="1">Anillin homology domain-containing protein</fullName>
    </recommendedName>
</protein>
<dbReference type="EMBL" id="BEZZ01010000">
    <property type="protein sequence ID" value="GCC18568.1"/>
    <property type="molecule type" value="Genomic_DNA"/>
</dbReference>
<dbReference type="Proteomes" id="UP000287033">
    <property type="component" value="Unassembled WGS sequence"/>
</dbReference>
<dbReference type="PANTHER" id="PTHR21538">
    <property type="entry name" value="ANILLIN/RHOTEKIN RTKN"/>
    <property type="match status" value="1"/>
</dbReference>
<evidence type="ECO:0000313" key="3">
    <source>
        <dbReference type="Proteomes" id="UP000287033"/>
    </source>
</evidence>
<dbReference type="GO" id="GO:0000281">
    <property type="term" value="P:mitotic cytokinesis"/>
    <property type="evidence" value="ECO:0007669"/>
    <property type="project" value="TreeGrafter"/>
</dbReference>
<proteinExistence type="predicted"/>
<name>A0A401RK86_CHIPU</name>
<accession>A0A401RK86</accession>
<organism evidence="2 3">
    <name type="scientific">Chiloscyllium punctatum</name>
    <name type="common">Brownbanded bambooshark</name>
    <name type="synonym">Hemiscyllium punctatum</name>
    <dbReference type="NCBI Taxonomy" id="137246"/>
    <lineage>
        <taxon>Eukaryota</taxon>
        <taxon>Metazoa</taxon>
        <taxon>Chordata</taxon>
        <taxon>Craniata</taxon>
        <taxon>Vertebrata</taxon>
        <taxon>Chondrichthyes</taxon>
        <taxon>Elasmobranchii</taxon>
        <taxon>Galeomorphii</taxon>
        <taxon>Galeoidea</taxon>
        <taxon>Orectolobiformes</taxon>
        <taxon>Hemiscylliidae</taxon>
        <taxon>Chiloscyllium</taxon>
    </lineage>
</organism>
<gene>
    <name evidence="2" type="ORF">chiPu_0022673</name>
</gene>
<dbReference type="PANTHER" id="PTHR21538:SF19">
    <property type="entry name" value="RHOTEKIN"/>
    <property type="match status" value="1"/>
</dbReference>
<reference evidence="2 3" key="1">
    <citation type="journal article" date="2018" name="Nat. Ecol. Evol.">
        <title>Shark genomes provide insights into elasmobranch evolution and the origin of vertebrates.</title>
        <authorList>
            <person name="Hara Y"/>
            <person name="Yamaguchi K"/>
            <person name="Onimaru K"/>
            <person name="Kadota M"/>
            <person name="Koyanagi M"/>
            <person name="Keeley SD"/>
            <person name="Tatsumi K"/>
            <person name="Tanaka K"/>
            <person name="Motone F"/>
            <person name="Kageyama Y"/>
            <person name="Nozu R"/>
            <person name="Adachi N"/>
            <person name="Nishimura O"/>
            <person name="Nakagawa R"/>
            <person name="Tanegashima C"/>
            <person name="Kiyatake I"/>
            <person name="Matsumoto R"/>
            <person name="Murakumo K"/>
            <person name="Nishida K"/>
            <person name="Terakita A"/>
            <person name="Kuratani S"/>
            <person name="Sato K"/>
            <person name="Hyodo S Kuraku.S."/>
        </authorList>
    </citation>
    <scope>NUCLEOTIDE SEQUENCE [LARGE SCALE GENOMIC DNA]</scope>
</reference>
<dbReference type="STRING" id="137246.A0A401RK86"/>